<evidence type="ECO:0000313" key="3">
    <source>
        <dbReference type="Proteomes" id="UP000594638"/>
    </source>
</evidence>
<sequence>MTVLEKKGVSEDDMELEWDGETDPATVESEGDNNVNDTDVFNMETEEIGEELTTVNLGEDSMEKTCKENVVVGENANPQKTGETHGLTETPV</sequence>
<dbReference type="AlphaFoldDB" id="A0A8S0PQB0"/>
<comment type="caution">
    <text evidence="2">The sequence shown here is derived from an EMBL/GenBank/DDBJ whole genome shotgun (WGS) entry which is preliminary data.</text>
</comment>
<reference evidence="2 3" key="1">
    <citation type="submission" date="2019-12" db="EMBL/GenBank/DDBJ databases">
        <authorList>
            <person name="Alioto T."/>
            <person name="Alioto T."/>
            <person name="Gomez Garrido J."/>
        </authorList>
    </citation>
    <scope>NUCLEOTIDE SEQUENCE [LARGE SCALE GENOMIC DNA]</scope>
</reference>
<keyword evidence="3" id="KW-1185">Reference proteome</keyword>
<feature type="compositionally biased region" description="Basic and acidic residues" evidence="1">
    <location>
        <begin position="1"/>
        <end position="10"/>
    </location>
</feature>
<organism evidence="2 3">
    <name type="scientific">Olea europaea subsp. europaea</name>
    <dbReference type="NCBI Taxonomy" id="158383"/>
    <lineage>
        <taxon>Eukaryota</taxon>
        <taxon>Viridiplantae</taxon>
        <taxon>Streptophyta</taxon>
        <taxon>Embryophyta</taxon>
        <taxon>Tracheophyta</taxon>
        <taxon>Spermatophyta</taxon>
        <taxon>Magnoliopsida</taxon>
        <taxon>eudicotyledons</taxon>
        <taxon>Gunneridae</taxon>
        <taxon>Pentapetalae</taxon>
        <taxon>asterids</taxon>
        <taxon>lamiids</taxon>
        <taxon>Lamiales</taxon>
        <taxon>Oleaceae</taxon>
        <taxon>Oleeae</taxon>
        <taxon>Olea</taxon>
    </lineage>
</organism>
<protein>
    <submittedName>
        <fullName evidence="2">Uncharacterized protein</fullName>
    </submittedName>
</protein>
<dbReference type="EMBL" id="CACTIH010000129">
    <property type="protein sequence ID" value="CAA2954894.1"/>
    <property type="molecule type" value="Genomic_DNA"/>
</dbReference>
<dbReference type="OrthoDB" id="903853at2759"/>
<feature type="region of interest" description="Disordered" evidence="1">
    <location>
        <begin position="1"/>
        <end position="38"/>
    </location>
</feature>
<feature type="compositionally biased region" description="Acidic residues" evidence="1">
    <location>
        <begin position="11"/>
        <end position="22"/>
    </location>
</feature>
<evidence type="ECO:0000313" key="2">
    <source>
        <dbReference type="EMBL" id="CAA2954894.1"/>
    </source>
</evidence>
<dbReference type="Proteomes" id="UP000594638">
    <property type="component" value="Unassembled WGS sequence"/>
</dbReference>
<accession>A0A8S0PQB0</accession>
<name>A0A8S0PQB0_OLEEU</name>
<dbReference type="Gramene" id="OE9A030736T1">
    <property type="protein sequence ID" value="OE9A030736C1"/>
    <property type="gene ID" value="OE9A030736"/>
</dbReference>
<proteinExistence type="predicted"/>
<feature type="region of interest" description="Disordered" evidence="1">
    <location>
        <begin position="73"/>
        <end position="92"/>
    </location>
</feature>
<evidence type="ECO:0000256" key="1">
    <source>
        <dbReference type="SAM" id="MobiDB-lite"/>
    </source>
</evidence>
<gene>
    <name evidence="2" type="ORF">OLEA9_A030736</name>
</gene>